<accession>A0A212JSD6</accession>
<dbReference type="EMBL" id="FLUM01000003">
    <property type="protein sequence ID" value="SBW02356.1"/>
    <property type="molecule type" value="Genomic_DNA"/>
</dbReference>
<sequence length="203" mass="23687">MKPNDYAKLEKDYSFKKNYLNSTLWWKNILMVTPICLLFVGLVGILYLFNLDKLVSWYIIPYLLLFVVGTILLKAMKKHIQKTAINKPDSFLICLAKPIGEKDGYTYTAFVKDSHRHNKHYIADEIKDISTDDILNNQSVPFRKKTVLIHNDESGSDLCVRAYSNRDLNRRSSTWREDGLIPVLYIDDKYTFIIKKKDLVITD</sequence>
<dbReference type="AlphaFoldDB" id="A0A212JSD6"/>
<keyword evidence="1" id="KW-0472">Membrane</keyword>
<dbReference type="RefSeq" id="WP_296942028.1">
    <property type="nucleotide sequence ID" value="NZ_LT599032.1"/>
</dbReference>
<name>A0A212JSD6_9BACT</name>
<feature type="transmembrane region" description="Helical" evidence="1">
    <location>
        <begin position="24"/>
        <end position="49"/>
    </location>
</feature>
<organism evidence="2">
    <name type="scientific">uncultured Dysgonomonas sp</name>
    <dbReference type="NCBI Taxonomy" id="206096"/>
    <lineage>
        <taxon>Bacteria</taxon>
        <taxon>Pseudomonadati</taxon>
        <taxon>Bacteroidota</taxon>
        <taxon>Bacteroidia</taxon>
        <taxon>Bacteroidales</taxon>
        <taxon>Dysgonomonadaceae</taxon>
        <taxon>Dysgonomonas</taxon>
        <taxon>environmental samples</taxon>
    </lineage>
</organism>
<protein>
    <submittedName>
        <fullName evidence="2">Uncharacterized protein</fullName>
    </submittedName>
</protein>
<keyword evidence="1" id="KW-0812">Transmembrane</keyword>
<proteinExistence type="predicted"/>
<evidence type="ECO:0000313" key="2">
    <source>
        <dbReference type="EMBL" id="SBW02356.1"/>
    </source>
</evidence>
<gene>
    <name evidence="2" type="ORF">KL86DYS1_30276</name>
</gene>
<keyword evidence="1" id="KW-1133">Transmembrane helix</keyword>
<feature type="transmembrane region" description="Helical" evidence="1">
    <location>
        <begin position="55"/>
        <end position="73"/>
    </location>
</feature>
<reference evidence="2" key="1">
    <citation type="submission" date="2016-04" db="EMBL/GenBank/DDBJ databases">
        <authorList>
            <person name="Evans L.H."/>
            <person name="Alamgir A."/>
            <person name="Owens N."/>
            <person name="Weber N.D."/>
            <person name="Virtaneva K."/>
            <person name="Barbian K."/>
            <person name="Babar A."/>
            <person name="Rosenke K."/>
        </authorList>
    </citation>
    <scope>NUCLEOTIDE SEQUENCE</scope>
    <source>
        <strain evidence="2">86-1</strain>
    </source>
</reference>
<evidence type="ECO:0000256" key="1">
    <source>
        <dbReference type="SAM" id="Phobius"/>
    </source>
</evidence>